<accession>A0AAD5LNX9</accession>
<feature type="region of interest" description="Disordered" evidence="20">
    <location>
        <begin position="365"/>
        <end position="391"/>
    </location>
</feature>
<dbReference type="GO" id="GO:0016020">
    <property type="term" value="C:membrane"/>
    <property type="evidence" value="ECO:0007669"/>
    <property type="project" value="UniProtKB-SubCell"/>
</dbReference>
<keyword evidence="10 21" id="KW-1133">Transmembrane helix</keyword>
<dbReference type="SUPFAM" id="SSF57903">
    <property type="entry name" value="FYVE/PHD zinc finger"/>
    <property type="match status" value="1"/>
</dbReference>
<evidence type="ECO:0000256" key="11">
    <source>
        <dbReference type="ARBA" id="ARBA00023054"/>
    </source>
</evidence>
<keyword evidence="8 21" id="KW-0812">Transmembrane</keyword>
<evidence type="ECO:0000256" key="21">
    <source>
        <dbReference type="SAM" id="Phobius"/>
    </source>
</evidence>
<dbReference type="SUPFAM" id="SSF55961">
    <property type="entry name" value="Bet v1-like"/>
    <property type="match status" value="1"/>
</dbReference>
<keyword evidence="11 19" id="KW-0175">Coiled coil</keyword>
<evidence type="ECO:0000259" key="22">
    <source>
        <dbReference type="Pfam" id="PF13868"/>
    </source>
</evidence>
<feature type="domain" description="Trichohyalin-plectin-homology" evidence="22">
    <location>
        <begin position="1046"/>
        <end position="1389"/>
    </location>
</feature>
<organism evidence="23 24">
    <name type="scientific">Pythium insidiosum</name>
    <name type="common">Pythiosis disease agent</name>
    <dbReference type="NCBI Taxonomy" id="114742"/>
    <lineage>
        <taxon>Eukaryota</taxon>
        <taxon>Sar</taxon>
        <taxon>Stramenopiles</taxon>
        <taxon>Oomycota</taxon>
        <taxon>Peronosporomycetes</taxon>
        <taxon>Pythiales</taxon>
        <taxon>Pythiaceae</taxon>
        <taxon>Pythium</taxon>
    </lineage>
</organism>
<dbReference type="Gene3D" id="3.30.530.20">
    <property type="match status" value="1"/>
</dbReference>
<evidence type="ECO:0000256" key="19">
    <source>
        <dbReference type="SAM" id="Coils"/>
    </source>
</evidence>
<feature type="coiled-coil region" evidence="19">
    <location>
        <begin position="991"/>
        <end position="1028"/>
    </location>
</feature>
<feature type="compositionally biased region" description="Polar residues" evidence="20">
    <location>
        <begin position="942"/>
        <end position="956"/>
    </location>
</feature>
<keyword evidence="14" id="KW-0206">Cytoskeleton</keyword>
<feature type="compositionally biased region" description="Low complexity" evidence="20">
    <location>
        <begin position="931"/>
        <end position="941"/>
    </location>
</feature>
<keyword evidence="17" id="KW-0966">Cell projection</keyword>
<evidence type="ECO:0000256" key="20">
    <source>
        <dbReference type="SAM" id="MobiDB-lite"/>
    </source>
</evidence>
<dbReference type="InterPro" id="IPR043597">
    <property type="entry name" value="TPH_dom"/>
</dbReference>
<dbReference type="GO" id="GO:0051321">
    <property type="term" value="P:meiotic cell cycle"/>
    <property type="evidence" value="ECO:0007669"/>
    <property type="project" value="UniProtKB-KW"/>
</dbReference>
<protein>
    <recommendedName>
        <fullName evidence="6">Meiosis-specific nuclear structural protein 1</fullName>
    </recommendedName>
</protein>
<evidence type="ECO:0000256" key="2">
    <source>
        <dbReference type="ARBA" id="ARBA00004370"/>
    </source>
</evidence>
<evidence type="ECO:0000256" key="16">
    <source>
        <dbReference type="ARBA" id="ARBA00023254"/>
    </source>
</evidence>
<evidence type="ECO:0000256" key="17">
    <source>
        <dbReference type="ARBA" id="ARBA00023273"/>
    </source>
</evidence>
<evidence type="ECO:0000256" key="4">
    <source>
        <dbReference type="ARBA" id="ARBA00009158"/>
    </source>
</evidence>
<reference evidence="23" key="1">
    <citation type="submission" date="2021-12" db="EMBL/GenBank/DDBJ databases">
        <title>Prjna785345.</title>
        <authorList>
            <person name="Rujirawat T."/>
            <person name="Krajaejun T."/>
        </authorList>
    </citation>
    <scope>NUCLEOTIDE SEQUENCE</scope>
    <source>
        <strain evidence="23">Pi057C3</strain>
    </source>
</reference>
<dbReference type="PANTHER" id="PTHR19265">
    <property type="entry name" value="MEIOSIS-SPECIFIC NUCLEAR STRUCTURAL PROTEIN 1"/>
    <property type="match status" value="1"/>
</dbReference>
<sequence>METPTLNVEDFAVGPDGLPRIRFSEERRQQYEDICDDLIQRALEEHHAFHSSTHMNARWKLVRQRDALSVYRHRTPVPPLCAVPVAGAHARGPACSRSSLMMASGFLPGTLNDTMLGVYCDTTETLRIVKSILSDRFLDGAMVHVFEKNSIRAPIIFSGIKWFAMQSPGGHLIHNRDALCFERMGRIVDTDGNYFAYHVLQSIDLVEWPANRSKLLRVSLSMCYLYRQVSDHWVGCFMLGDYDPGGSVPQSISDFAFADMMLSVGNVLECAHAKRFSMLMLHNAETVPSESRYCNICCATPGLFKSADKAMQLCVGCHRRVCRRCRLSCTIFRLSMRSRTPKKEWFCRECVGQVVVGPPRRHNWADSDNYSTPSSAQSVSPATSEAAEPFSVRSDKESKLYEMDVEALAELAQQWSINDNNTRGLVWNAEELARLSDRLNSSRVKRHAEAKSKQKVSLPVPKTKASRLASLFGRKKATAVDDDDNTRDRADTNWVPGNSYSGGACDWRANAVRLNAAVADPFADDEAPPTVDSAYTPSAHTRDLTMAITCGDIPRFICAIILPPLGVFFQVGCTKDLAINILLTILGLAFVVGLLTLLVPFIIIKAKHTYVGGLLWPFVADMSRDMPSSIVFTIGLNALAFLVATTWLVNVERHRRFVRTAALDDDSMRRYSSLARTCTAVGLVGACLLPLYVISRVATRIHRLAGAAFLVLEGIACVINSYLNYKICIAKREELESGVFVTIKYAPRSVAVEKLTSLRRSKRGFLIEMACSALFLMCLFVYLPLFYQVQPAHRLTVQECLNRNLGEHYCKDTVRLNEVQTSLWSYEMDFAGYQVRAFSQLGCLLTLLTYLLSFTVAMGDDEEEHERRDSQYHAAMSKESPIATPEGRQGRRKSRSRPSSPTKRSSQVRNTRMTTRAVEKLQFDRRRQEQEAQALQRFAQANQLQSMHNQSDANVSSRRRSNHIAQLTAERMLEESRQQQYSAKQRMLREHQQNEQLAHVMERNKKQQEQKEREIQRICESSEELRELEAFLKTAYMNKERAVQMELRELEAFLKTAYMNKERAVQMVEKETLKTIEKTRDTAMEQQMEYDRQRALVEMQNKELQKRAEAVQAKQVLQNQMIMREELRKEAEQEAELERQKIEDLIKKIELEDAADMAKREQHREQTREMIRQTQIERQLLLRKQTEEERREEERIAEYRKQVESREASIRAASDQKKAEEDARFRAVEAEIRAKRREEEEIERLRDELWEEEMLQKKKQQEEEKMAARVRAKEEMMRSNEIQMKLKQELIARQKAEEDAFNEMLKKKYQSEARREMELAAFRRRQKEEYKEEIARHNAIKQQMLYEELQREQRERELQEKEEEYRRQVIEQAKQRLLQEHADVLKGYMSRSFRPSSSSSSLRN</sequence>
<feature type="transmembrane region" description="Helical" evidence="21">
    <location>
        <begin position="626"/>
        <end position="649"/>
    </location>
</feature>
<comment type="similarity">
    <text evidence="5">Belongs to the UPF0057 (PMP3) family.</text>
</comment>
<evidence type="ECO:0000256" key="1">
    <source>
        <dbReference type="ARBA" id="ARBA00004123"/>
    </source>
</evidence>
<feature type="transmembrane region" description="Helical" evidence="21">
    <location>
        <begin position="765"/>
        <end position="787"/>
    </location>
</feature>
<evidence type="ECO:0000256" key="6">
    <source>
        <dbReference type="ARBA" id="ARBA00014813"/>
    </source>
</evidence>
<dbReference type="Pfam" id="PF01679">
    <property type="entry name" value="Pmp3"/>
    <property type="match status" value="1"/>
</dbReference>
<dbReference type="GO" id="GO:0005634">
    <property type="term" value="C:nucleus"/>
    <property type="evidence" value="ECO:0007669"/>
    <property type="project" value="UniProtKB-SubCell"/>
</dbReference>
<evidence type="ECO:0000313" key="24">
    <source>
        <dbReference type="Proteomes" id="UP001209570"/>
    </source>
</evidence>
<keyword evidence="15" id="KW-0539">Nucleus</keyword>
<keyword evidence="24" id="KW-1185">Reference proteome</keyword>
<feature type="compositionally biased region" description="Low complexity" evidence="20">
    <location>
        <begin position="897"/>
        <end position="907"/>
    </location>
</feature>
<dbReference type="PROSITE" id="PS01309">
    <property type="entry name" value="UPF0057"/>
    <property type="match status" value="1"/>
</dbReference>
<keyword evidence="9" id="KW-0282">Flagellum</keyword>
<keyword evidence="16" id="KW-0469">Meiosis</keyword>
<evidence type="ECO:0000256" key="15">
    <source>
        <dbReference type="ARBA" id="ARBA00023242"/>
    </source>
</evidence>
<feature type="transmembrane region" description="Helical" evidence="21">
    <location>
        <begin position="674"/>
        <end position="695"/>
    </location>
</feature>
<dbReference type="PANTHER" id="PTHR19265:SF0">
    <property type="entry name" value="MEIOSIS-SPECIFIC NUCLEAR STRUCTURAL PROTEIN 1"/>
    <property type="match status" value="1"/>
</dbReference>
<feature type="compositionally biased region" description="Polar residues" evidence="20">
    <location>
        <begin position="366"/>
        <end position="383"/>
    </location>
</feature>
<keyword evidence="12" id="KW-0969">Cilium</keyword>
<feature type="coiled-coil region" evidence="19">
    <location>
        <begin position="1094"/>
        <end position="1152"/>
    </location>
</feature>
<evidence type="ECO:0000256" key="7">
    <source>
        <dbReference type="ARBA" id="ARBA00022490"/>
    </source>
</evidence>
<dbReference type="InterPro" id="IPR000612">
    <property type="entry name" value="PMP3"/>
</dbReference>
<feature type="compositionally biased region" description="Basic and acidic residues" evidence="20">
    <location>
        <begin position="917"/>
        <end position="930"/>
    </location>
</feature>
<proteinExistence type="inferred from homology"/>
<dbReference type="Gene3D" id="3.30.40.10">
    <property type="entry name" value="Zinc/RING finger domain, C3HC4 (zinc finger)"/>
    <property type="match status" value="1"/>
</dbReference>
<comment type="caution">
    <text evidence="23">The sequence shown here is derived from an EMBL/GenBank/DDBJ whole genome shotgun (WGS) entry which is preliminary data.</text>
</comment>
<dbReference type="Proteomes" id="UP001209570">
    <property type="component" value="Unassembled WGS sequence"/>
</dbReference>
<evidence type="ECO:0000256" key="12">
    <source>
        <dbReference type="ARBA" id="ARBA00023069"/>
    </source>
</evidence>
<evidence type="ECO:0000256" key="9">
    <source>
        <dbReference type="ARBA" id="ARBA00022846"/>
    </source>
</evidence>
<evidence type="ECO:0000256" key="8">
    <source>
        <dbReference type="ARBA" id="ARBA00022692"/>
    </source>
</evidence>
<dbReference type="InterPro" id="IPR023393">
    <property type="entry name" value="START-like_dom_sf"/>
</dbReference>
<dbReference type="EMBL" id="JAKCXM010000048">
    <property type="protein sequence ID" value="KAJ0405251.1"/>
    <property type="molecule type" value="Genomic_DNA"/>
</dbReference>
<evidence type="ECO:0000256" key="10">
    <source>
        <dbReference type="ARBA" id="ARBA00022989"/>
    </source>
</evidence>
<comment type="similarity">
    <text evidence="4">Belongs to the MNS1 family.</text>
</comment>
<evidence type="ECO:0000256" key="5">
    <source>
        <dbReference type="ARBA" id="ARBA00009530"/>
    </source>
</evidence>
<name>A0AAD5LNX9_PYTIN</name>
<comment type="function">
    <text evidence="18">Microtubule inner protein (MIP) part of the dynein-decorated doublet microtubules (DMTs) in cilia axoneme, which is required for motile cilia beating. May play a role in the control of meiotic division and germ cell differentiation through regulation of pairing and recombination during meiosis. Required for sperm flagella assembly. May play a role in the assembly and function of the outer dynein arm-docking complex (ODA-DC). ODA-DC mediates outer dynein arms (ODA) binding onto the axonemal doublet microtubules.</text>
</comment>
<feature type="transmembrane region" description="Helical" evidence="21">
    <location>
        <begin position="701"/>
        <end position="723"/>
    </location>
</feature>
<evidence type="ECO:0000256" key="18">
    <source>
        <dbReference type="ARBA" id="ARBA00046114"/>
    </source>
</evidence>
<feature type="transmembrane region" description="Helical" evidence="21">
    <location>
        <begin position="553"/>
        <end position="569"/>
    </location>
</feature>
<evidence type="ECO:0000256" key="13">
    <source>
        <dbReference type="ARBA" id="ARBA00023136"/>
    </source>
</evidence>
<keyword evidence="13 21" id="KW-0472">Membrane</keyword>
<evidence type="ECO:0000313" key="23">
    <source>
        <dbReference type="EMBL" id="KAJ0405251.1"/>
    </source>
</evidence>
<dbReference type="Pfam" id="PF13868">
    <property type="entry name" value="TPH"/>
    <property type="match status" value="1"/>
</dbReference>
<dbReference type="InterPro" id="IPR026504">
    <property type="entry name" value="MNS1"/>
</dbReference>
<feature type="coiled-coil region" evidence="19">
    <location>
        <begin position="1176"/>
        <end position="1275"/>
    </location>
</feature>
<evidence type="ECO:0000256" key="3">
    <source>
        <dbReference type="ARBA" id="ARBA00004611"/>
    </source>
</evidence>
<comment type="subcellular location">
    <subcellularLocation>
        <location evidence="3">Cytoplasm</location>
        <location evidence="3">Cytoskeleton</location>
        <location evidence="3">Flagellum axoneme</location>
    </subcellularLocation>
    <subcellularLocation>
        <location evidence="2">Membrane</location>
    </subcellularLocation>
    <subcellularLocation>
        <location evidence="1">Nucleus</location>
    </subcellularLocation>
</comment>
<feature type="region of interest" description="Disordered" evidence="20">
    <location>
        <begin position="862"/>
        <end position="959"/>
    </location>
</feature>
<feature type="transmembrane region" description="Helical" evidence="21">
    <location>
        <begin position="581"/>
        <end position="606"/>
    </location>
</feature>
<keyword evidence="7" id="KW-0963">Cytoplasm</keyword>
<dbReference type="InterPro" id="IPR011011">
    <property type="entry name" value="Znf_FYVE_PHD"/>
</dbReference>
<feature type="coiled-coil region" evidence="19">
    <location>
        <begin position="1323"/>
        <end position="1375"/>
    </location>
</feature>
<evidence type="ECO:0000256" key="14">
    <source>
        <dbReference type="ARBA" id="ARBA00023212"/>
    </source>
</evidence>
<dbReference type="InterPro" id="IPR013083">
    <property type="entry name" value="Znf_RING/FYVE/PHD"/>
</dbReference>
<gene>
    <name evidence="23" type="ORF">P43SY_006936</name>
</gene>